<dbReference type="Gene3D" id="1.25.40.10">
    <property type="entry name" value="Tetratricopeptide repeat domain"/>
    <property type="match status" value="2"/>
</dbReference>
<dbReference type="OrthoDB" id="414665at2759"/>
<protein>
    <recommendedName>
        <fullName evidence="5">Pentatricopeptide repeat-containing protein, chloroplastic</fullName>
    </recommendedName>
</protein>
<accession>A0A9P1GD76</accession>
<evidence type="ECO:0000256" key="1">
    <source>
        <dbReference type="ARBA" id="ARBA00022737"/>
    </source>
</evidence>
<dbReference type="EMBL" id="CAMXCT010004445">
    <property type="protein sequence ID" value="CAI4009070.1"/>
    <property type="molecule type" value="Genomic_DNA"/>
</dbReference>
<dbReference type="PANTHER" id="PTHR47447">
    <property type="entry name" value="OS03G0856100 PROTEIN"/>
    <property type="match status" value="1"/>
</dbReference>
<reference evidence="3 4" key="2">
    <citation type="submission" date="2024-05" db="EMBL/GenBank/DDBJ databases">
        <authorList>
            <person name="Chen Y."/>
            <person name="Shah S."/>
            <person name="Dougan E. K."/>
            <person name="Thang M."/>
            <person name="Chan C."/>
        </authorList>
    </citation>
    <scope>NUCLEOTIDE SEQUENCE [LARGE SCALE GENOMIC DNA]</scope>
</reference>
<dbReference type="Proteomes" id="UP001152797">
    <property type="component" value="Unassembled WGS sequence"/>
</dbReference>
<dbReference type="InterPro" id="IPR011990">
    <property type="entry name" value="TPR-like_helical_dom_sf"/>
</dbReference>
<evidence type="ECO:0008006" key="5">
    <source>
        <dbReference type="Google" id="ProtNLM"/>
    </source>
</evidence>
<name>A0A9P1GD76_9DINO</name>
<dbReference type="EMBL" id="CAMXCT030004445">
    <property type="protein sequence ID" value="CAL4796382.1"/>
    <property type="molecule type" value="Genomic_DNA"/>
</dbReference>
<keyword evidence="1" id="KW-0677">Repeat</keyword>
<proteinExistence type="predicted"/>
<dbReference type="PANTHER" id="PTHR47447:SF17">
    <property type="entry name" value="OS12G0638900 PROTEIN"/>
    <property type="match status" value="1"/>
</dbReference>
<comment type="caution">
    <text evidence="2">The sequence shown here is derived from an EMBL/GenBank/DDBJ whole genome shotgun (WGS) entry which is preliminary data.</text>
</comment>
<dbReference type="AlphaFoldDB" id="A0A9P1GD76"/>
<keyword evidence="4" id="KW-1185">Reference proteome</keyword>
<dbReference type="EMBL" id="CAMXCT020004445">
    <property type="protein sequence ID" value="CAL1162445.1"/>
    <property type="molecule type" value="Genomic_DNA"/>
</dbReference>
<gene>
    <name evidence="2" type="ORF">C1SCF055_LOCUS34449</name>
</gene>
<organism evidence="2">
    <name type="scientific">Cladocopium goreaui</name>
    <dbReference type="NCBI Taxonomy" id="2562237"/>
    <lineage>
        <taxon>Eukaryota</taxon>
        <taxon>Sar</taxon>
        <taxon>Alveolata</taxon>
        <taxon>Dinophyceae</taxon>
        <taxon>Suessiales</taxon>
        <taxon>Symbiodiniaceae</taxon>
        <taxon>Cladocopium</taxon>
    </lineage>
</organism>
<reference evidence="2" key="1">
    <citation type="submission" date="2022-10" db="EMBL/GenBank/DDBJ databases">
        <authorList>
            <person name="Chen Y."/>
            <person name="Dougan E. K."/>
            <person name="Chan C."/>
            <person name="Rhodes N."/>
            <person name="Thang M."/>
        </authorList>
    </citation>
    <scope>NUCLEOTIDE SEQUENCE</scope>
</reference>
<evidence type="ECO:0000313" key="2">
    <source>
        <dbReference type="EMBL" id="CAI4009070.1"/>
    </source>
</evidence>
<sequence length="569" mass="62279">MKQGLPYFTSKTKHVLDWQQLLDLAAEIKAARLQPGTVSFNAIAAGYGRFSQWHRSLEVLTFLKVEGLEVDGASFGAVIGASQKGQMPGAHWPLASLLLCSGRKHAASSLAALSSTLAAIARASRWAKAQMAFQSAVEKGCIVNIVNSNCLLSSFSQGLQWELALNNLWSLRSLRSIGPTGADVVSFNTAMDACTSNPKIPDSGHRWQLICALFAGLATQRLVSNIMSFGTLIAGFAGQHTKRAPEWMYALRAYRMVKQLTVEPNSIMAGALAGACSAKHAWERSLATANGHERKVMLLLPAMNWEGAHRLCCLQASRTWTLSLSKMTTCRSSTVRGDMVTLCALAKPLQEVQRWREITDLLHRFWSLEVSVIAFGLLASSCSRSHCWTQAVQAMETGSWAAAPPDLELHHMAANGCAKSSHWAFSLDLLRALNIAQLRLDISSAQSILPGMATQHFWQRALQIRSRPIGSAQERHFELAIWSSIGKWEHAQRLIRLQGPQATTNAYSMGLASLASAQKVKESLELLNAMKLQSLRPDVPHLLGILATGCSWDLGVLKSVYRRLAVKMD</sequence>
<evidence type="ECO:0000313" key="3">
    <source>
        <dbReference type="EMBL" id="CAL4796382.1"/>
    </source>
</evidence>
<evidence type="ECO:0000313" key="4">
    <source>
        <dbReference type="Proteomes" id="UP001152797"/>
    </source>
</evidence>